<feature type="compositionally biased region" description="Low complexity" evidence="1">
    <location>
        <begin position="174"/>
        <end position="185"/>
    </location>
</feature>
<dbReference type="KEGG" id="pus:CKA81_01335"/>
<evidence type="ECO:0000256" key="1">
    <source>
        <dbReference type="SAM" id="MobiDB-lite"/>
    </source>
</evidence>
<dbReference type="InterPro" id="IPR018968">
    <property type="entry name" value="Phasin"/>
</dbReference>
<accession>A0A410G8U9</accession>
<feature type="domain" description="Phasin" evidence="2">
    <location>
        <begin position="8"/>
        <end position="105"/>
    </location>
</feature>
<dbReference type="EMBL" id="CP022987">
    <property type="protein sequence ID" value="QAA92635.1"/>
    <property type="molecule type" value="Genomic_DNA"/>
</dbReference>
<evidence type="ECO:0000313" key="4">
    <source>
        <dbReference type="Proteomes" id="UP000283474"/>
    </source>
</evidence>
<proteinExistence type="predicted"/>
<reference evidence="3 4" key="1">
    <citation type="submission" date="2017-08" db="EMBL/GenBank/DDBJ databases">
        <authorList>
            <person name="Park S.-J."/>
            <person name="Kim H."/>
        </authorList>
    </citation>
    <scope>NUCLEOTIDE SEQUENCE [LARGE SCALE GENOMIC DNA]</scope>
    <source>
        <strain evidence="4">ye3</strain>
    </source>
</reference>
<dbReference type="OrthoDB" id="5298576at2"/>
<dbReference type="AlphaFoldDB" id="A0A410G8U9"/>
<dbReference type="NCBIfam" id="TIGR01841">
    <property type="entry name" value="phasin"/>
    <property type="match status" value="1"/>
</dbReference>
<organism evidence="3 4">
    <name type="scientific">Pollutimonas thiosulfatoxidans</name>
    <dbReference type="NCBI Taxonomy" id="2028345"/>
    <lineage>
        <taxon>Bacteria</taxon>
        <taxon>Pseudomonadati</taxon>
        <taxon>Pseudomonadota</taxon>
        <taxon>Betaproteobacteria</taxon>
        <taxon>Burkholderiales</taxon>
        <taxon>Alcaligenaceae</taxon>
        <taxon>Pollutimonas</taxon>
    </lineage>
</organism>
<name>A0A410G8U9_9BURK</name>
<protein>
    <submittedName>
        <fullName evidence="3">Phasin (PHA-granule associated protein)</fullName>
    </submittedName>
</protein>
<dbReference type="Pfam" id="PF09361">
    <property type="entry name" value="Phasin_2"/>
    <property type="match status" value="1"/>
</dbReference>
<keyword evidence="4" id="KW-1185">Reference proteome</keyword>
<dbReference type="RefSeq" id="WP_128353688.1">
    <property type="nucleotide sequence ID" value="NZ_CP022987.1"/>
</dbReference>
<evidence type="ECO:0000259" key="2">
    <source>
        <dbReference type="Pfam" id="PF09361"/>
    </source>
</evidence>
<dbReference type="InterPro" id="IPR010127">
    <property type="entry name" value="Phasin_subfam-1"/>
</dbReference>
<dbReference type="Proteomes" id="UP000283474">
    <property type="component" value="Chromosome"/>
</dbReference>
<sequence>MSAIPQNILASQKTSLDNLLAIQGAFFGGFEKLVDLNLKVIKATMDEVAQTSQQAIEVKDPQEALAFTTALVRPNAEKTLAYSKHVYDIVAGVQGDLSKLTEAQIAEGQQQVTEALDQIAKNAPTGSEGAVALLKSSLATANSAYESVAKAARQAADAAESNINAATSATFKAANDAAEAANKSAPRARRNAS</sequence>
<feature type="region of interest" description="Disordered" evidence="1">
    <location>
        <begin position="174"/>
        <end position="193"/>
    </location>
</feature>
<gene>
    <name evidence="3" type="ORF">CKA81_01335</name>
</gene>
<evidence type="ECO:0000313" key="3">
    <source>
        <dbReference type="EMBL" id="QAA92635.1"/>
    </source>
</evidence>